<protein>
    <submittedName>
        <fullName evidence="1">Uncharacterized protein</fullName>
    </submittedName>
</protein>
<evidence type="ECO:0000313" key="2">
    <source>
        <dbReference type="Proteomes" id="UP000002907"/>
    </source>
</evidence>
<proteinExistence type="predicted"/>
<dbReference type="KEGG" id="vg:54990869"/>
<dbReference type="GeneID" id="54990869"/>
<organism evidence="1 2">
    <name type="scientific">Yersinia phage phiR8-01</name>
    <dbReference type="NCBI Taxonomy" id="1206556"/>
    <lineage>
        <taxon>Viruses</taxon>
        <taxon>Duplodnaviria</taxon>
        <taxon>Heunggongvirae</taxon>
        <taxon>Uroviricota</taxon>
        <taxon>Caudoviricetes</taxon>
        <taxon>Autographivirales</taxon>
        <taxon>Autonotataviridae</taxon>
        <taxon>Melnykvirinae</taxon>
        <taxon>Pienvirus</taxon>
        <taxon>Pienvirus R801</taxon>
    </lineage>
</organism>
<keyword evidence="2" id="KW-1185">Reference proteome</keyword>
<dbReference type="EMBL" id="HE956707">
    <property type="protein sequence ID" value="CCI88382.1"/>
    <property type="molecule type" value="Genomic_DNA"/>
</dbReference>
<dbReference type="Proteomes" id="UP000002907">
    <property type="component" value="Segment"/>
</dbReference>
<dbReference type="Pfam" id="PF25675">
    <property type="entry name" value="Phage_nozzle"/>
    <property type="match status" value="1"/>
</dbReference>
<accession>I7LE99</accession>
<name>I7LE99_9CAUD</name>
<dbReference type="RefSeq" id="YP_009800373.1">
    <property type="nucleotide sequence ID" value="NC_047951.1"/>
</dbReference>
<evidence type="ECO:0000313" key="1">
    <source>
        <dbReference type="EMBL" id="CCI88382.1"/>
    </source>
</evidence>
<sequence>MTLSLDNSGGVEGFVETSGRRSRTVSFEGRLLTRITNKVGRVPLVDYGVKLPVYREVRECQVEFRALTWLPLTVSGIEWKGQYFNNLKRV</sequence>
<dbReference type="InterPro" id="IPR058003">
    <property type="entry name" value="Phage_gp12"/>
</dbReference>
<reference evidence="1" key="1">
    <citation type="submission" date="2012-06" db="EMBL/GenBank/DDBJ databases">
        <title>Genomic characterization of five bacteriophages specific for Yersinia species.</title>
        <authorList>
            <person name="Skurnik M."/>
            <person name="Nawaz A."/>
            <person name="Happonen L."/>
            <person name="Butcher S."/>
            <person name="Mattinen L."/>
        </authorList>
    </citation>
    <scope>NUCLEOTIDE SEQUENCE [LARGE SCALE GENOMIC DNA]</scope>
</reference>
<gene>
    <name evidence="1" type="primary">g039</name>
    <name evidence="1" type="ORF">BN110_001</name>
</gene>